<feature type="chain" id="PRO_5040414599" evidence="1">
    <location>
        <begin position="17"/>
        <end position="91"/>
    </location>
</feature>
<sequence length="91" mass="9619">MRSSTILALLVAIISASIIPSVSIDLSLILDFSLTAGQDSNGSGSCASANNILILYFCLPNREEFIKKVNSAITLGNFLGTLVTFNINPLT</sequence>
<protein>
    <submittedName>
        <fullName evidence="2">Uncharacterized protein</fullName>
    </submittedName>
</protein>
<dbReference type="OrthoDB" id="2140240at2759"/>
<feature type="signal peptide" evidence="1">
    <location>
        <begin position="1"/>
        <end position="16"/>
    </location>
</feature>
<accession>A0A9P4JYA1</accession>
<evidence type="ECO:0000313" key="2">
    <source>
        <dbReference type="EMBL" id="KAF2258050.1"/>
    </source>
</evidence>
<evidence type="ECO:0000313" key="3">
    <source>
        <dbReference type="Proteomes" id="UP000800093"/>
    </source>
</evidence>
<dbReference type="AlphaFoldDB" id="A0A9P4JYA1"/>
<gene>
    <name evidence="2" type="ORF">CC78DRAFT_596916</name>
</gene>
<keyword evidence="3" id="KW-1185">Reference proteome</keyword>
<keyword evidence="1" id="KW-0732">Signal</keyword>
<comment type="caution">
    <text evidence="2">The sequence shown here is derived from an EMBL/GenBank/DDBJ whole genome shotgun (WGS) entry which is preliminary data.</text>
</comment>
<dbReference type="EMBL" id="ML986789">
    <property type="protein sequence ID" value="KAF2258050.1"/>
    <property type="molecule type" value="Genomic_DNA"/>
</dbReference>
<reference evidence="3" key="1">
    <citation type="journal article" date="2020" name="Stud. Mycol.">
        <title>101 Dothideomycetes genomes: A test case for predicting lifestyles and emergence of pathogens.</title>
        <authorList>
            <person name="Haridas S."/>
            <person name="Albert R."/>
            <person name="Binder M."/>
            <person name="Bloem J."/>
            <person name="LaButti K."/>
            <person name="Salamov A."/>
            <person name="Andreopoulos B."/>
            <person name="Baker S."/>
            <person name="Barry K."/>
            <person name="Bills G."/>
            <person name="Bluhm B."/>
            <person name="Cannon C."/>
            <person name="Castanera R."/>
            <person name="Culley D."/>
            <person name="Daum C."/>
            <person name="Ezra D."/>
            <person name="Gonzalez J."/>
            <person name="Henrissat B."/>
            <person name="Kuo A."/>
            <person name="Liang C."/>
            <person name="Lipzen A."/>
            <person name="Lutzoni F."/>
            <person name="Magnuson J."/>
            <person name="Mondo S."/>
            <person name="Nolan M."/>
            <person name="Ohm R."/>
            <person name="Pangilinan J."/>
            <person name="Park H.-J."/>
            <person name="Ramirez L."/>
            <person name="Alfaro M."/>
            <person name="Sun H."/>
            <person name="Tritt A."/>
            <person name="Yoshinaga Y."/>
            <person name="Zwiers L.-H."/>
            <person name="Turgeon B."/>
            <person name="Goodwin S."/>
            <person name="Spatafora J."/>
            <person name="Crous P."/>
            <person name="Grigoriev I."/>
        </authorList>
    </citation>
    <scope>NUCLEOTIDE SEQUENCE [LARGE SCALE GENOMIC DNA]</scope>
    <source>
        <strain evidence="3">CBS 304.66</strain>
    </source>
</reference>
<proteinExistence type="predicted"/>
<evidence type="ECO:0000256" key="1">
    <source>
        <dbReference type="SAM" id="SignalP"/>
    </source>
</evidence>
<organism evidence="2 3">
    <name type="scientific">Lojkania enalia</name>
    <dbReference type="NCBI Taxonomy" id="147567"/>
    <lineage>
        <taxon>Eukaryota</taxon>
        <taxon>Fungi</taxon>
        <taxon>Dikarya</taxon>
        <taxon>Ascomycota</taxon>
        <taxon>Pezizomycotina</taxon>
        <taxon>Dothideomycetes</taxon>
        <taxon>Pleosporomycetidae</taxon>
        <taxon>Pleosporales</taxon>
        <taxon>Pleosporales incertae sedis</taxon>
        <taxon>Lojkania</taxon>
    </lineage>
</organism>
<dbReference type="Proteomes" id="UP000800093">
    <property type="component" value="Unassembled WGS sequence"/>
</dbReference>
<name>A0A9P4JYA1_9PLEO</name>